<comment type="subcellular location">
    <subcellularLocation>
        <location evidence="1">Nucleus</location>
    </subcellularLocation>
</comment>
<sequence length="889" mass="100370">MFLSEEQTAAMLKNGVATNYSNGLNTNGTDELNRTLRKTHSTPSLPCPETAEDSPLSPGSQCTGDACSMISTTPASPTNGHDAAALPETPTLLSTQRVSRAKKGKRVHACKQQGCGKIFTRAEHLRRHQLNHSANVHYKCDMCDKTFVRQDLLSRHIERHTIQVQRATQTLAAAQRHRQISGQFGTPGITITNTTPASPVDLSGADQSPRVPSPQNLGSHSQPADMATTMISTVPQELLTHHSLQVSSPLSPNMAAPIGPGETPLLEYMPTVFSPQPPPIPIPTPPPPTLVPTSIHPNVYILPETAQALQPGPSFSRSNDKLPPSRSTPSWDNYRWLLDQSPPDDVLASLNNAAKSVVASMVHPLESAHYVAMSQEHGIDDYYYASSPFFHTIEGNQRGRLFQIFGQSPCVVAENSSPDHFTKYLSTYWKTFHSLMPFLHRATFIPQRQPDYLVAMVLAMGASYGNAEEKRFAYAVHEIVRRWILESDEFETFDPDSLTIRQLVFLTEVFGKMRIPDGDVYNTELESILIHSLRRSTIMSDDVLEIVRGFIRDGIQFNAQTEWRTWIDLESKKRLALFVFFWDTQHSILWGRETFHSVFDVHVHVPCNGYIWAIDTAMEWVQTLEVGHAESTTFQEMLRSYIDFRREPQTPTVLGAAFSLYAFMGLGREMQHRSAANFVIPVPAELEEKHVKLLNALERWKEKLERELKAVLFPPLLDKFTIIYHLIYIRLHLKVETLLTAAGDVRFSRENEKDVYRATDEIRAWVNNTQISLTTIKHAVNILKLYFTHCEASGYKHELYIGWTAYLATLLCWAFGKFACPFEDEASNRRPPNWDPWNDKGEYLFAMGRLDTTMCRRTEGLITSVIATLEDSGWMHVQRAVQVLKSLIS</sequence>
<dbReference type="PANTHER" id="PTHR40626:SF11">
    <property type="entry name" value="ZINC FINGER PROTEIN YPR022C"/>
    <property type="match status" value="1"/>
</dbReference>
<dbReference type="GO" id="GO:0000981">
    <property type="term" value="F:DNA-binding transcription factor activity, RNA polymerase II-specific"/>
    <property type="evidence" value="ECO:0007669"/>
    <property type="project" value="InterPro"/>
</dbReference>
<feature type="domain" description="C2H2-type" evidence="9">
    <location>
        <begin position="138"/>
        <end position="165"/>
    </location>
</feature>
<dbReference type="InterPro" id="IPR036236">
    <property type="entry name" value="Znf_C2H2_sf"/>
</dbReference>
<dbReference type="PROSITE" id="PS00028">
    <property type="entry name" value="ZINC_FINGER_C2H2_1"/>
    <property type="match status" value="2"/>
</dbReference>
<feature type="region of interest" description="Disordered" evidence="8">
    <location>
        <begin position="309"/>
        <end position="328"/>
    </location>
</feature>
<name>A0A4S2MVL1_9PEZI</name>
<feature type="region of interest" description="Disordered" evidence="8">
    <location>
        <begin position="67"/>
        <end position="86"/>
    </location>
</feature>
<dbReference type="GO" id="GO:0008270">
    <property type="term" value="F:zinc ion binding"/>
    <property type="evidence" value="ECO:0007669"/>
    <property type="project" value="UniProtKB-KW"/>
</dbReference>
<keyword evidence="5" id="KW-0862">Zinc</keyword>
<feature type="region of interest" description="Disordered" evidence="8">
    <location>
        <begin position="38"/>
        <end position="62"/>
    </location>
</feature>
<dbReference type="EMBL" id="ML220123">
    <property type="protein sequence ID" value="TGZ80630.1"/>
    <property type="molecule type" value="Genomic_DNA"/>
</dbReference>
<dbReference type="STRING" id="341454.A0A4S2MVL1"/>
<dbReference type="OrthoDB" id="1405595at2759"/>
<dbReference type="InterPro" id="IPR051059">
    <property type="entry name" value="VerF-like"/>
</dbReference>
<feature type="compositionally biased region" description="Polar residues" evidence="8">
    <location>
        <begin position="213"/>
        <end position="222"/>
    </location>
</feature>
<dbReference type="GO" id="GO:0000785">
    <property type="term" value="C:chromatin"/>
    <property type="evidence" value="ECO:0007669"/>
    <property type="project" value="TreeGrafter"/>
</dbReference>
<protein>
    <recommendedName>
        <fullName evidence="9">C2H2-type domain-containing protein</fullName>
    </recommendedName>
</protein>
<evidence type="ECO:0000256" key="6">
    <source>
        <dbReference type="ARBA" id="ARBA00023242"/>
    </source>
</evidence>
<evidence type="ECO:0000313" key="11">
    <source>
        <dbReference type="Proteomes" id="UP000298138"/>
    </source>
</evidence>
<feature type="region of interest" description="Disordered" evidence="8">
    <location>
        <begin position="174"/>
        <end position="223"/>
    </location>
</feature>
<dbReference type="CDD" id="cd12148">
    <property type="entry name" value="fungal_TF_MHR"/>
    <property type="match status" value="1"/>
</dbReference>
<evidence type="ECO:0000313" key="10">
    <source>
        <dbReference type="EMBL" id="TGZ80630.1"/>
    </source>
</evidence>
<organism evidence="10 11">
    <name type="scientific">Ascodesmis nigricans</name>
    <dbReference type="NCBI Taxonomy" id="341454"/>
    <lineage>
        <taxon>Eukaryota</taxon>
        <taxon>Fungi</taxon>
        <taxon>Dikarya</taxon>
        <taxon>Ascomycota</taxon>
        <taxon>Pezizomycotina</taxon>
        <taxon>Pezizomycetes</taxon>
        <taxon>Pezizales</taxon>
        <taxon>Ascodesmidaceae</taxon>
        <taxon>Ascodesmis</taxon>
    </lineage>
</organism>
<dbReference type="PANTHER" id="PTHR40626">
    <property type="entry name" value="MIP31509P"/>
    <property type="match status" value="1"/>
</dbReference>
<keyword evidence="11" id="KW-1185">Reference proteome</keyword>
<keyword evidence="4 7" id="KW-0863">Zinc-finger</keyword>
<dbReference type="Pfam" id="PF00096">
    <property type="entry name" value="zf-C2H2"/>
    <property type="match status" value="2"/>
</dbReference>
<dbReference type="Gene3D" id="3.30.160.60">
    <property type="entry name" value="Classic Zinc Finger"/>
    <property type="match status" value="2"/>
</dbReference>
<evidence type="ECO:0000256" key="8">
    <source>
        <dbReference type="SAM" id="MobiDB-lite"/>
    </source>
</evidence>
<evidence type="ECO:0000256" key="1">
    <source>
        <dbReference type="ARBA" id="ARBA00004123"/>
    </source>
</evidence>
<dbReference type="InterPro" id="IPR007219">
    <property type="entry name" value="XnlR_reg_dom"/>
</dbReference>
<gene>
    <name evidence="10" type="ORF">EX30DRAFT_364305</name>
</gene>
<evidence type="ECO:0000256" key="4">
    <source>
        <dbReference type="ARBA" id="ARBA00022771"/>
    </source>
</evidence>
<keyword evidence="2" id="KW-0479">Metal-binding</keyword>
<dbReference type="GO" id="GO:0006351">
    <property type="term" value="P:DNA-templated transcription"/>
    <property type="evidence" value="ECO:0007669"/>
    <property type="project" value="InterPro"/>
</dbReference>
<dbReference type="SMART" id="SM00355">
    <property type="entry name" value="ZnF_C2H2"/>
    <property type="match status" value="2"/>
</dbReference>
<dbReference type="AlphaFoldDB" id="A0A4S2MVL1"/>
<reference evidence="10 11" key="1">
    <citation type="submission" date="2019-04" db="EMBL/GenBank/DDBJ databases">
        <title>Comparative genomics and transcriptomics to analyze fruiting body development in filamentous ascomycetes.</title>
        <authorList>
            <consortium name="DOE Joint Genome Institute"/>
            <person name="Lutkenhaus R."/>
            <person name="Traeger S."/>
            <person name="Breuer J."/>
            <person name="Kuo A."/>
            <person name="Lipzen A."/>
            <person name="Pangilinan J."/>
            <person name="Dilworth D."/>
            <person name="Sandor L."/>
            <person name="Poggeler S."/>
            <person name="Barry K."/>
            <person name="Grigoriev I.V."/>
            <person name="Nowrousian M."/>
        </authorList>
    </citation>
    <scope>NUCLEOTIDE SEQUENCE [LARGE SCALE GENOMIC DNA]</scope>
    <source>
        <strain evidence="10 11">CBS 389.68</strain>
    </source>
</reference>
<keyword evidence="6" id="KW-0539">Nucleus</keyword>
<evidence type="ECO:0000256" key="2">
    <source>
        <dbReference type="ARBA" id="ARBA00022723"/>
    </source>
</evidence>
<dbReference type="Pfam" id="PF04082">
    <property type="entry name" value="Fungal_trans"/>
    <property type="match status" value="1"/>
</dbReference>
<dbReference type="InParanoid" id="A0A4S2MVL1"/>
<feature type="compositionally biased region" description="Low complexity" evidence="8">
    <location>
        <begin position="186"/>
        <end position="196"/>
    </location>
</feature>
<feature type="compositionally biased region" description="Polar residues" evidence="8">
    <location>
        <begin position="67"/>
        <end position="79"/>
    </location>
</feature>
<dbReference type="PROSITE" id="PS50157">
    <property type="entry name" value="ZINC_FINGER_C2H2_2"/>
    <property type="match status" value="2"/>
</dbReference>
<evidence type="ECO:0000256" key="5">
    <source>
        <dbReference type="ARBA" id="ARBA00022833"/>
    </source>
</evidence>
<keyword evidence="3" id="KW-0677">Repeat</keyword>
<dbReference type="InterPro" id="IPR013087">
    <property type="entry name" value="Znf_C2H2_type"/>
</dbReference>
<dbReference type="Proteomes" id="UP000298138">
    <property type="component" value="Unassembled WGS sequence"/>
</dbReference>
<accession>A0A4S2MVL1</accession>
<evidence type="ECO:0000259" key="9">
    <source>
        <dbReference type="PROSITE" id="PS50157"/>
    </source>
</evidence>
<feature type="domain" description="C2H2-type" evidence="9">
    <location>
        <begin position="108"/>
        <end position="137"/>
    </location>
</feature>
<dbReference type="GO" id="GO:0000978">
    <property type="term" value="F:RNA polymerase II cis-regulatory region sequence-specific DNA binding"/>
    <property type="evidence" value="ECO:0007669"/>
    <property type="project" value="InterPro"/>
</dbReference>
<dbReference type="GO" id="GO:0005634">
    <property type="term" value="C:nucleus"/>
    <property type="evidence" value="ECO:0007669"/>
    <property type="project" value="UniProtKB-SubCell"/>
</dbReference>
<evidence type="ECO:0000256" key="3">
    <source>
        <dbReference type="ARBA" id="ARBA00022737"/>
    </source>
</evidence>
<dbReference type="SUPFAM" id="SSF57667">
    <property type="entry name" value="beta-beta-alpha zinc fingers"/>
    <property type="match status" value="1"/>
</dbReference>
<proteinExistence type="predicted"/>
<evidence type="ECO:0000256" key="7">
    <source>
        <dbReference type="PROSITE-ProRule" id="PRU00042"/>
    </source>
</evidence>